<evidence type="ECO:0000256" key="6">
    <source>
        <dbReference type="ARBA" id="ARBA00022842"/>
    </source>
</evidence>
<keyword evidence="6" id="KW-0460">Magnesium</keyword>
<comment type="caution">
    <text evidence="9">The sequence shown here is derived from an EMBL/GenBank/DDBJ whole genome shotgun (WGS) entry which is preliminary data.</text>
</comment>
<evidence type="ECO:0000256" key="3">
    <source>
        <dbReference type="ARBA" id="ARBA00009595"/>
    </source>
</evidence>
<dbReference type="SUPFAM" id="SSF55811">
    <property type="entry name" value="Nudix"/>
    <property type="match status" value="1"/>
</dbReference>
<dbReference type="PROSITE" id="PS51462">
    <property type="entry name" value="NUDIX"/>
    <property type="match status" value="1"/>
</dbReference>
<gene>
    <name evidence="9" type="ORF">A4H96_14035</name>
</gene>
<dbReference type="GO" id="GO:0006742">
    <property type="term" value="P:NADP+ catabolic process"/>
    <property type="evidence" value="ECO:0007669"/>
    <property type="project" value="TreeGrafter"/>
</dbReference>
<dbReference type="InterPro" id="IPR050241">
    <property type="entry name" value="NAD-cap_RNA_hydrolase_NudC"/>
</dbReference>
<evidence type="ECO:0000256" key="2">
    <source>
        <dbReference type="ARBA" id="ARBA00001947"/>
    </source>
</evidence>
<dbReference type="Pfam" id="PF00293">
    <property type="entry name" value="NUDIX"/>
    <property type="match status" value="1"/>
</dbReference>
<evidence type="ECO:0000256" key="5">
    <source>
        <dbReference type="ARBA" id="ARBA00022801"/>
    </source>
</evidence>
<sequence length="161" mass="17932">MKYCPLCQSDLVSRPVEGDMRLACSSQQCKFVHWNNPIPVVAGLVRCNGQYVLARNASWPPGMFSLITGFLEHGESPESAILRETEEELGLTGHECKFIGHFALPEFNQLIIAFAVEAYGHVKLNEEIAEVQLVAHDQLATFDFGCLELTNTVVSHWLKNA</sequence>
<dbReference type="GO" id="GO:0019677">
    <property type="term" value="P:NAD+ catabolic process"/>
    <property type="evidence" value="ECO:0007669"/>
    <property type="project" value="TreeGrafter"/>
</dbReference>
<comment type="cofactor">
    <cofactor evidence="2">
        <name>Zn(2+)</name>
        <dbReference type="ChEBI" id="CHEBI:29105"/>
    </cofactor>
</comment>
<dbReference type="InterPro" id="IPR000086">
    <property type="entry name" value="NUDIX_hydrolase_dom"/>
</dbReference>
<evidence type="ECO:0000259" key="8">
    <source>
        <dbReference type="PROSITE" id="PS51462"/>
    </source>
</evidence>
<dbReference type="EMBL" id="LVXZ01000238">
    <property type="protein sequence ID" value="OAP87433.1"/>
    <property type="molecule type" value="Genomic_DNA"/>
</dbReference>
<evidence type="ECO:0000313" key="9">
    <source>
        <dbReference type="EMBL" id="OAP87433.1"/>
    </source>
</evidence>
<dbReference type="InterPro" id="IPR020084">
    <property type="entry name" value="NUDIX_hydrolase_CS"/>
</dbReference>
<keyword evidence="10" id="KW-1185">Reference proteome</keyword>
<dbReference type="PANTHER" id="PTHR42904:SF6">
    <property type="entry name" value="NAD-CAPPED RNA HYDROLASE NUDT12"/>
    <property type="match status" value="1"/>
</dbReference>
<keyword evidence="4" id="KW-0479">Metal-binding</keyword>
<dbReference type="PANTHER" id="PTHR42904">
    <property type="entry name" value="NUDIX HYDROLASE, NUDC SUBFAMILY"/>
    <property type="match status" value="1"/>
</dbReference>
<evidence type="ECO:0000256" key="4">
    <source>
        <dbReference type="ARBA" id="ARBA00022723"/>
    </source>
</evidence>
<proteinExistence type="inferred from homology"/>
<comment type="cofactor">
    <cofactor evidence="1">
        <name>Mg(2+)</name>
        <dbReference type="ChEBI" id="CHEBI:18420"/>
    </cofactor>
</comment>
<feature type="domain" description="Nudix hydrolase" evidence="8">
    <location>
        <begin position="36"/>
        <end position="160"/>
    </location>
</feature>
<name>A0A179B847_ACIFR</name>
<dbReference type="CDD" id="cd18884">
    <property type="entry name" value="NUDIX_Hydrolase"/>
    <property type="match status" value="1"/>
</dbReference>
<comment type="similarity">
    <text evidence="3">Belongs to the Nudix hydrolase family. NudC subfamily.</text>
</comment>
<accession>A0A179B847</accession>
<evidence type="ECO:0000256" key="7">
    <source>
        <dbReference type="ARBA" id="ARBA00023679"/>
    </source>
</evidence>
<dbReference type="GO" id="GO:0005829">
    <property type="term" value="C:cytosol"/>
    <property type="evidence" value="ECO:0007669"/>
    <property type="project" value="TreeGrafter"/>
</dbReference>
<comment type="catalytic activity">
    <reaction evidence="7">
        <text>a 5'-end NAD(+)-phospho-ribonucleoside in mRNA + H2O = a 5'-end phospho-adenosine-phospho-ribonucleoside in mRNA + beta-nicotinamide D-ribonucleotide + 2 H(+)</text>
        <dbReference type="Rhea" id="RHEA:60876"/>
        <dbReference type="Rhea" id="RHEA-COMP:15698"/>
        <dbReference type="Rhea" id="RHEA-COMP:15719"/>
        <dbReference type="ChEBI" id="CHEBI:14649"/>
        <dbReference type="ChEBI" id="CHEBI:15377"/>
        <dbReference type="ChEBI" id="CHEBI:15378"/>
        <dbReference type="ChEBI" id="CHEBI:144029"/>
        <dbReference type="ChEBI" id="CHEBI:144051"/>
    </reaction>
    <physiologicalReaction direction="left-to-right" evidence="7">
        <dbReference type="Rhea" id="RHEA:60877"/>
    </physiologicalReaction>
</comment>
<dbReference type="GO" id="GO:0046872">
    <property type="term" value="F:metal ion binding"/>
    <property type="evidence" value="ECO:0007669"/>
    <property type="project" value="UniProtKB-KW"/>
</dbReference>
<dbReference type="Gene3D" id="3.90.79.10">
    <property type="entry name" value="Nucleoside Triphosphate Pyrophosphohydrolase"/>
    <property type="match status" value="1"/>
</dbReference>
<dbReference type="InterPro" id="IPR015797">
    <property type="entry name" value="NUDIX_hydrolase-like_dom_sf"/>
</dbReference>
<evidence type="ECO:0000313" key="10">
    <source>
        <dbReference type="Proteomes" id="UP000078302"/>
    </source>
</evidence>
<dbReference type="GO" id="GO:0035529">
    <property type="term" value="F:NADH pyrophosphatase activity"/>
    <property type="evidence" value="ECO:0007669"/>
    <property type="project" value="TreeGrafter"/>
</dbReference>
<organism evidence="9 10">
    <name type="scientific">Acidithiobacillus ferrooxidans</name>
    <name type="common">Thiobacillus ferrooxidans</name>
    <dbReference type="NCBI Taxonomy" id="920"/>
    <lineage>
        <taxon>Bacteria</taxon>
        <taxon>Pseudomonadati</taxon>
        <taxon>Pseudomonadota</taxon>
        <taxon>Acidithiobacillia</taxon>
        <taxon>Acidithiobacillales</taxon>
        <taxon>Acidithiobacillaceae</taxon>
        <taxon>Acidithiobacillus</taxon>
    </lineage>
</organism>
<keyword evidence="5 9" id="KW-0378">Hydrolase</keyword>
<dbReference type="AlphaFoldDB" id="A0A179B847"/>
<reference evidence="9 10" key="1">
    <citation type="submission" date="2016-04" db="EMBL/GenBank/DDBJ databases">
        <title>Acidithiobacillus ferrooxidans genome sequencing and assembly.</title>
        <authorList>
            <person name="Zhou Z."/>
        </authorList>
    </citation>
    <scope>NUCLEOTIDE SEQUENCE [LARGE SCALE GENOMIC DNA]</scope>
    <source>
        <strain evidence="9 10">BY0502</strain>
    </source>
</reference>
<protein>
    <submittedName>
        <fullName evidence="9">NUDIX hydrolase</fullName>
    </submittedName>
</protein>
<dbReference type="Proteomes" id="UP000078302">
    <property type="component" value="Unassembled WGS sequence"/>
</dbReference>
<evidence type="ECO:0000256" key="1">
    <source>
        <dbReference type="ARBA" id="ARBA00001946"/>
    </source>
</evidence>
<dbReference type="OrthoDB" id="9791656at2"/>
<dbReference type="RefSeq" id="WP_041648251.1">
    <property type="nucleotide sequence ID" value="NZ_LVXZ01000238.1"/>
</dbReference>
<dbReference type="PROSITE" id="PS00893">
    <property type="entry name" value="NUDIX_BOX"/>
    <property type="match status" value="1"/>
</dbReference>